<gene>
    <name evidence="2" type="ORF">PENTCL1PPCAC_19950</name>
</gene>
<dbReference type="Proteomes" id="UP001432027">
    <property type="component" value="Unassembled WGS sequence"/>
</dbReference>
<evidence type="ECO:0000313" key="3">
    <source>
        <dbReference type="Proteomes" id="UP001432027"/>
    </source>
</evidence>
<dbReference type="AlphaFoldDB" id="A0AAV5TTE3"/>
<comment type="caution">
    <text evidence="2">The sequence shown here is derived from an EMBL/GenBank/DDBJ whole genome shotgun (WGS) entry which is preliminary data.</text>
</comment>
<evidence type="ECO:0000256" key="1">
    <source>
        <dbReference type="SAM" id="MobiDB-lite"/>
    </source>
</evidence>
<feature type="region of interest" description="Disordered" evidence="1">
    <location>
        <begin position="469"/>
        <end position="499"/>
    </location>
</feature>
<feature type="non-terminal residue" evidence="2">
    <location>
        <position position="499"/>
    </location>
</feature>
<name>A0AAV5TTE3_9BILA</name>
<keyword evidence="3" id="KW-1185">Reference proteome</keyword>
<feature type="non-terminal residue" evidence="2">
    <location>
        <position position="1"/>
    </location>
</feature>
<proteinExistence type="predicted"/>
<feature type="compositionally biased region" description="Basic and acidic residues" evidence="1">
    <location>
        <begin position="479"/>
        <end position="491"/>
    </location>
</feature>
<organism evidence="2 3">
    <name type="scientific">Pristionchus entomophagus</name>
    <dbReference type="NCBI Taxonomy" id="358040"/>
    <lineage>
        <taxon>Eukaryota</taxon>
        <taxon>Metazoa</taxon>
        <taxon>Ecdysozoa</taxon>
        <taxon>Nematoda</taxon>
        <taxon>Chromadorea</taxon>
        <taxon>Rhabditida</taxon>
        <taxon>Rhabditina</taxon>
        <taxon>Diplogasteromorpha</taxon>
        <taxon>Diplogasteroidea</taxon>
        <taxon>Neodiplogasteridae</taxon>
        <taxon>Pristionchus</taxon>
    </lineage>
</organism>
<evidence type="ECO:0000313" key="2">
    <source>
        <dbReference type="EMBL" id="GMS97775.1"/>
    </source>
</evidence>
<sequence>RVIRSDYNRVQGSDYRVQRSDYRVQRSDYRVQRSDYRVQRSDYNLVGGLARPEEVPVVVVRLDVLELVGPAVEERVELVLREVLQKVFLLLLEMGTLLGEDLPESLRHVLHVHISVAVLDRALLDLVERLQVVEALVVVLLECLGPGALALAVHGDEHYAARLEAYEDVLEEGVLVGDVLDAVAREDVVVDVLSEVVRHRVADRVVHSRVLLVVDAHDGLGQHVGGQVDARHLQPVDGGRLSHATTDAAADVEHLGAVFEAAELLQHADVLVVTSGRDEVLAEHPLIGADARVRVLRLVEEVAEGHRGRVGRRRGELLLAQDPHEVEIVAVEMNRGVELLGAVEVEADVLAGDVASEHVDVVGEGGQRHEGAGVRAEVLPDDQHAAGVERGEGGEEEGVEGASLESVLGDVAVGDEHLVGDDEVGARDRAERGHLIVGGGGEETGELEVARSGLNGDLLVVAGRRSVHESQDLSLRSRHSGDTRSGSERSKFSAKTTRV</sequence>
<reference evidence="2" key="1">
    <citation type="submission" date="2023-10" db="EMBL/GenBank/DDBJ databases">
        <title>Genome assembly of Pristionchus species.</title>
        <authorList>
            <person name="Yoshida K."/>
            <person name="Sommer R.J."/>
        </authorList>
    </citation>
    <scope>NUCLEOTIDE SEQUENCE</scope>
    <source>
        <strain evidence="2">RS0144</strain>
    </source>
</reference>
<protein>
    <submittedName>
        <fullName evidence="2">Uncharacterized protein</fullName>
    </submittedName>
</protein>
<dbReference type="EMBL" id="BTSX01000004">
    <property type="protein sequence ID" value="GMS97775.1"/>
    <property type="molecule type" value="Genomic_DNA"/>
</dbReference>
<accession>A0AAV5TTE3</accession>